<dbReference type="AlphaFoldDB" id="A0A382TLT1"/>
<dbReference type="EMBL" id="UINC01137589">
    <property type="protein sequence ID" value="SVD23020.1"/>
    <property type="molecule type" value="Genomic_DNA"/>
</dbReference>
<protein>
    <submittedName>
        <fullName evidence="1">Uncharacterized protein</fullName>
    </submittedName>
</protein>
<feature type="non-terminal residue" evidence="1">
    <location>
        <position position="48"/>
    </location>
</feature>
<organism evidence="1">
    <name type="scientific">marine metagenome</name>
    <dbReference type="NCBI Taxonomy" id="408172"/>
    <lineage>
        <taxon>unclassified sequences</taxon>
        <taxon>metagenomes</taxon>
        <taxon>ecological metagenomes</taxon>
    </lineage>
</organism>
<gene>
    <name evidence="1" type="ORF">METZ01_LOCUS375874</name>
</gene>
<reference evidence="1" key="1">
    <citation type="submission" date="2018-05" db="EMBL/GenBank/DDBJ databases">
        <authorList>
            <person name="Lanie J.A."/>
            <person name="Ng W.-L."/>
            <person name="Kazmierczak K.M."/>
            <person name="Andrzejewski T.M."/>
            <person name="Davidsen T.M."/>
            <person name="Wayne K.J."/>
            <person name="Tettelin H."/>
            <person name="Glass J.I."/>
            <person name="Rusch D."/>
            <person name="Podicherti R."/>
            <person name="Tsui H.-C.T."/>
            <person name="Winkler M.E."/>
        </authorList>
    </citation>
    <scope>NUCLEOTIDE SEQUENCE</scope>
</reference>
<accession>A0A382TLT1</accession>
<proteinExistence type="predicted"/>
<evidence type="ECO:0000313" key="1">
    <source>
        <dbReference type="EMBL" id="SVD23020.1"/>
    </source>
</evidence>
<sequence>MILAIAVFSVVVVITMFILDTNREQVINSRIATYLQPFSAETVVKHDY</sequence>
<name>A0A382TLT1_9ZZZZ</name>